<keyword evidence="1" id="KW-0732">Signal</keyword>
<dbReference type="Proteomes" id="UP001469553">
    <property type="component" value="Unassembled WGS sequence"/>
</dbReference>
<protein>
    <submittedName>
        <fullName evidence="2">Uncharacterized protein</fullName>
    </submittedName>
</protein>
<dbReference type="EMBL" id="JAHRIP010007042">
    <property type="protein sequence ID" value="MEQ2282226.1"/>
    <property type="molecule type" value="Genomic_DNA"/>
</dbReference>
<evidence type="ECO:0000313" key="3">
    <source>
        <dbReference type="Proteomes" id="UP001469553"/>
    </source>
</evidence>
<evidence type="ECO:0000313" key="2">
    <source>
        <dbReference type="EMBL" id="MEQ2282226.1"/>
    </source>
</evidence>
<feature type="chain" id="PRO_5046553535" evidence="1">
    <location>
        <begin position="23"/>
        <end position="226"/>
    </location>
</feature>
<keyword evidence="3" id="KW-1185">Reference proteome</keyword>
<name>A0ABV0XLC4_9TELE</name>
<gene>
    <name evidence="2" type="ORF">AMECASPLE_038382</name>
</gene>
<feature type="signal peptide" evidence="1">
    <location>
        <begin position="1"/>
        <end position="22"/>
    </location>
</feature>
<comment type="caution">
    <text evidence="2">The sequence shown here is derived from an EMBL/GenBank/DDBJ whole genome shotgun (WGS) entry which is preliminary data.</text>
</comment>
<sequence length="226" mass="23517">MLGVGLCVGLVLCGCCFVGFSGMKLTCGSCSLSWISLGPPSNMGPIPSLPHYLAVVGVSACWCTCGSRYPGLGALVSAGSLPVAVCRGLDPWALSGLCLESHMSRDLGCLGPWLDLLGRRRLPAGPADSSLQLPGASALWLLGGSPGTLPCFSLGCGMPGGGFSGVAVLWGAFGWLRSPPYLSQVQGDGSVAPHTQYCIFLWRNLLYTTTLTLRPTGVNRYTNVLY</sequence>
<organism evidence="2 3">
    <name type="scientific">Ameca splendens</name>
    <dbReference type="NCBI Taxonomy" id="208324"/>
    <lineage>
        <taxon>Eukaryota</taxon>
        <taxon>Metazoa</taxon>
        <taxon>Chordata</taxon>
        <taxon>Craniata</taxon>
        <taxon>Vertebrata</taxon>
        <taxon>Euteleostomi</taxon>
        <taxon>Actinopterygii</taxon>
        <taxon>Neopterygii</taxon>
        <taxon>Teleostei</taxon>
        <taxon>Neoteleostei</taxon>
        <taxon>Acanthomorphata</taxon>
        <taxon>Ovalentaria</taxon>
        <taxon>Atherinomorphae</taxon>
        <taxon>Cyprinodontiformes</taxon>
        <taxon>Goodeidae</taxon>
        <taxon>Ameca</taxon>
    </lineage>
</organism>
<reference evidence="2 3" key="1">
    <citation type="submission" date="2021-06" db="EMBL/GenBank/DDBJ databases">
        <authorList>
            <person name="Palmer J.M."/>
        </authorList>
    </citation>
    <scope>NUCLEOTIDE SEQUENCE [LARGE SCALE GENOMIC DNA]</scope>
    <source>
        <strain evidence="2 3">AS_MEX2019</strain>
        <tissue evidence="2">Muscle</tissue>
    </source>
</reference>
<proteinExistence type="predicted"/>
<accession>A0ABV0XLC4</accession>
<evidence type="ECO:0000256" key="1">
    <source>
        <dbReference type="SAM" id="SignalP"/>
    </source>
</evidence>